<proteinExistence type="predicted"/>
<dbReference type="OrthoDB" id="1070463at2"/>
<evidence type="ECO:0000313" key="3">
    <source>
        <dbReference type="Proteomes" id="UP000199513"/>
    </source>
</evidence>
<keyword evidence="3" id="KW-1185">Reference proteome</keyword>
<dbReference type="AlphaFoldDB" id="A0A1I2BI67"/>
<dbReference type="STRING" id="1003.SAMN04488541_100323"/>
<sequence length="529" mass="59337">MSKFLFYQEIYLIILLTGITCFGCTSETKAQFSLIGQVRTRSELRNGFGTLNLNDAKAAFFTSQRTRLTFGYKWERLNFQTSIQDVRIWGQDASSISNSDGSKFMLHEAWAEVVLANMADTTFKFRLIENLSLKIGRQELLYDDSRLLGNLDWLQQARRHDAVVLKALHKGWQVDIGGAFNQNTDAFGYTGTGYAPANVPQFLAGTQGGVVEIPVGFVPTNGKGGTPRFNNPPSTNGMNQQYKSMQFVYLSRKFGQTKFAGLFFKDDFGVYQLDSVGNATTGYVYGRNYRKGEGVNSRYTYGFLLTKTMGNASLGFKTVLTVGLYFQSGKNRDGRDLRAQHYTAALTFQKGNFSFGPGWDYLSGNHTIGGGNRTNFTDASATDNRFDPLYGTPHKFWGYMDYFYVGTGAPMQGLNNGYFKAKYATNTLSIGLDYHYFATIATQTTLISDAQPNTQLDKYLGSEIDLIINYSLNKFTNLEFGFSVMKATNSLEYNKLGSFDKANQTPTWAYLMVNLRPDFFFVKPVAIKQ</sequence>
<reference evidence="2 3" key="1">
    <citation type="submission" date="2016-10" db="EMBL/GenBank/DDBJ databases">
        <authorList>
            <person name="de Groot N.N."/>
        </authorList>
    </citation>
    <scope>NUCLEOTIDE SEQUENCE [LARGE SCALE GENOMIC DNA]</scope>
    <source>
        <strain>GEY</strain>
        <strain evidence="3">DSM 9560</strain>
    </source>
</reference>
<feature type="domain" description="Alginate export" evidence="1">
    <location>
        <begin position="69"/>
        <end position="175"/>
    </location>
</feature>
<dbReference type="Pfam" id="PF13372">
    <property type="entry name" value="Alginate_exp"/>
    <property type="match status" value="1"/>
</dbReference>
<protein>
    <submittedName>
        <fullName evidence="2">Alginate export</fullName>
    </submittedName>
</protein>
<dbReference type="InterPro" id="IPR025388">
    <property type="entry name" value="Alginate_export_dom"/>
</dbReference>
<evidence type="ECO:0000313" key="2">
    <source>
        <dbReference type="EMBL" id="SFE55759.1"/>
    </source>
</evidence>
<dbReference type="EMBL" id="FONY01000003">
    <property type="protein sequence ID" value="SFE55759.1"/>
    <property type="molecule type" value="Genomic_DNA"/>
</dbReference>
<organism evidence="2 3">
    <name type="scientific">Thermoflexibacter ruber</name>
    <dbReference type="NCBI Taxonomy" id="1003"/>
    <lineage>
        <taxon>Bacteria</taxon>
        <taxon>Pseudomonadati</taxon>
        <taxon>Bacteroidota</taxon>
        <taxon>Cytophagia</taxon>
        <taxon>Cytophagales</taxon>
        <taxon>Thermoflexibacteraceae</taxon>
        <taxon>Thermoflexibacter</taxon>
    </lineage>
</organism>
<accession>A0A1I2BI67</accession>
<dbReference type="Proteomes" id="UP000199513">
    <property type="component" value="Unassembled WGS sequence"/>
</dbReference>
<evidence type="ECO:0000259" key="1">
    <source>
        <dbReference type="Pfam" id="PF13372"/>
    </source>
</evidence>
<gene>
    <name evidence="2" type="ORF">SAMN04488541_100323</name>
</gene>
<dbReference type="RefSeq" id="WP_143090762.1">
    <property type="nucleotide sequence ID" value="NZ_FONY01000003.1"/>
</dbReference>
<name>A0A1I2BI67_9BACT</name>